<gene>
    <name evidence="1" type="ORF">H9647_24765</name>
</gene>
<comment type="caution">
    <text evidence="1">The sequence shown here is derived from an EMBL/GenBank/DDBJ whole genome shotgun (WGS) entry which is preliminary data.</text>
</comment>
<protein>
    <submittedName>
        <fullName evidence="1">Uncharacterized protein</fullName>
    </submittedName>
</protein>
<name>A0ABR8T683_9BACL</name>
<proteinExistence type="predicted"/>
<sequence length="61" mass="7212">MFTFQLVPDKEEQLTVGFANDIEREDSYSWVYDYKGKWMMLTYHIATKKVAVSESITRQVS</sequence>
<accession>A0ABR8T683</accession>
<reference evidence="1 2" key="1">
    <citation type="submission" date="2020-08" db="EMBL/GenBank/DDBJ databases">
        <title>A Genomic Blueprint of the Chicken Gut Microbiome.</title>
        <authorList>
            <person name="Gilroy R."/>
            <person name="Ravi A."/>
            <person name="Getino M."/>
            <person name="Pursley I."/>
            <person name="Horton D.L."/>
            <person name="Alikhan N.-F."/>
            <person name="Baker D."/>
            <person name="Gharbi K."/>
            <person name="Hall N."/>
            <person name="Watson M."/>
            <person name="Adriaenssens E.M."/>
            <person name="Foster-Nyarko E."/>
            <person name="Jarju S."/>
            <person name="Secka A."/>
            <person name="Antonio M."/>
            <person name="Oren A."/>
            <person name="Chaudhuri R."/>
            <person name="La Ragione R.M."/>
            <person name="Hildebrand F."/>
            <person name="Pallen M.J."/>
        </authorList>
    </citation>
    <scope>NUCLEOTIDE SEQUENCE [LARGE SCALE GENOMIC DNA]</scope>
    <source>
        <strain evidence="1 2">Sa2BVA9</strain>
    </source>
</reference>
<organism evidence="1 2">
    <name type="scientific">Paenibacillus gallinarum</name>
    <dbReference type="NCBI Taxonomy" id="2762232"/>
    <lineage>
        <taxon>Bacteria</taxon>
        <taxon>Bacillati</taxon>
        <taxon>Bacillota</taxon>
        <taxon>Bacilli</taxon>
        <taxon>Bacillales</taxon>
        <taxon>Paenibacillaceae</taxon>
        <taxon>Paenibacillus</taxon>
    </lineage>
</organism>
<dbReference type="Proteomes" id="UP000608071">
    <property type="component" value="Unassembled WGS sequence"/>
</dbReference>
<dbReference type="EMBL" id="JACSQL010000026">
    <property type="protein sequence ID" value="MBD7971281.1"/>
    <property type="molecule type" value="Genomic_DNA"/>
</dbReference>
<evidence type="ECO:0000313" key="1">
    <source>
        <dbReference type="EMBL" id="MBD7971281.1"/>
    </source>
</evidence>
<evidence type="ECO:0000313" key="2">
    <source>
        <dbReference type="Proteomes" id="UP000608071"/>
    </source>
</evidence>
<keyword evidence="2" id="KW-1185">Reference proteome</keyword>
<dbReference type="RefSeq" id="WP_191805041.1">
    <property type="nucleotide sequence ID" value="NZ_JACSQL010000026.1"/>
</dbReference>